<name>A0AAJ0GDM6_9PEZI</name>
<accession>A0AAJ0GDM6</accession>
<feature type="signal peptide" evidence="1">
    <location>
        <begin position="1"/>
        <end position="18"/>
    </location>
</feature>
<evidence type="ECO:0000256" key="1">
    <source>
        <dbReference type="SAM" id="SignalP"/>
    </source>
</evidence>
<comment type="caution">
    <text evidence="2">The sequence shown here is derived from an EMBL/GenBank/DDBJ whole genome shotgun (WGS) entry which is preliminary data.</text>
</comment>
<sequence length="372" mass="39931">MRTETIIAALVLAVSASAIPEAEPLKAKGSWHGWCAVPGYYCTSKREATPHEVGACGTPGNPCHGIKQAAHGISDVLYQAGRKDSKNYCNVDGAPCDKASVHINKIAEKAREAYSDLYAREADAVAEAAPLKAKGGWHGWCAVPGYYCTSKRDADANQRIGCQNDKFCPTGDREHDREALAAHRGRIGVAGEPGTPWLVSRSAEAAPLKAKGGWHGWCAVPGYYCTSKRSVETHPTRPFCAPGAPCVSAHDAQTIAGIIHANDPSFLKKQCQEAGNECDTLQNIKKVFQAIHNDVKVGNKQKESAEKGLERCEKGDSKCSILAMKHATDKHNGHPAALKGEDDCNRGNGYCGAVRRDLEELEAMVDEAIAEE</sequence>
<dbReference type="AlphaFoldDB" id="A0AAJ0GDM6"/>
<proteinExistence type="predicted"/>
<reference evidence="2" key="1">
    <citation type="submission" date="2023-04" db="EMBL/GenBank/DDBJ databases">
        <title>Black Yeasts Isolated from many extreme environments.</title>
        <authorList>
            <person name="Coleine C."/>
            <person name="Stajich J.E."/>
            <person name="Selbmann L."/>
        </authorList>
    </citation>
    <scope>NUCLEOTIDE SEQUENCE</scope>
    <source>
        <strain evidence="2">CCFEE 5312</strain>
    </source>
</reference>
<dbReference type="EMBL" id="JAWDJX010000017">
    <property type="protein sequence ID" value="KAK3053196.1"/>
    <property type="molecule type" value="Genomic_DNA"/>
</dbReference>
<keyword evidence="1" id="KW-0732">Signal</keyword>
<protein>
    <recommendedName>
        <fullName evidence="4">Clock-controlled pheromone ccg-4</fullName>
    </recommendedName>
</protein>
<keyword evidence="3" id="KW-1185">Reference proteome</keyword>
<feature type="chain" id="PRO_5042537126" description="Clock-controlled pheromone ccg-4" evidence="1">
    <location>
        <begin position="19"/>
        <end position="372"/>
    </location>
</feature>
<evidence type="ECO:0008006" key="4">
    <source>
        <dbReference type="Google" id="ProtNLM"/>
    </source>
</evidence>
<organism evidence="2 3">
    <name type="scientific">Extremus antarcticus</name>
    <dbReference type="NCBI Taxonomy" id="702011"/>
    <lineage>
        <taxon>Eukaryota</taxon>
        <taxon>Fungi</taxon>
        <taxon>Dikarya</taxon>
        <taxon>Ascomycota</taxon>
        <taxon>Pezizomycotina</taxon>
        <taxon>Dothideomycetes</taxon>
        <taxon>Dothideomycetidae</taxon>
        <taxon>Mycosphaerellales</taxon>
        <taxon>Extremaceae</taxon>
        <taxon>Extremus</taxon>
    </lineage>
</organism>
<evidence type="ECO:0000313" key="2">
    <source>
        <dbReference type="EMBL" id="KAK3053196.1"/>
    </source>
</evidence>
<evidence type="ECO:0000313" key="3">
    <source>
        <dbReference type="Proteomes" id="UP001271007"/>
    </source>
</evidence>
<dbReference type="Proteomes" id="UP001271007">
    <property type="component" value="Unassembled WGS sequence"/>
</dbReference>
<gene>
    <name evidence="2" type="ORF">LTR09_005822</name>
</gene>